<dbReference type="PRINTS" id="PR00412">
    <property type="entry name" value="EPOXHYDRLASE"/>
</dbReference>
<dbReference type="Pfam" id="PF00561">
    <property type="entry name" value="Abhydrolase_1"/>
    <property type="match status" value="1"/>
</dbReference>
<evidence type="ECO:0000313" key="2">
    <source>
        <dbReference type="EMBL" id="ACF12994.1"/>
    </source>
</evidence>
<dbReference type="Proteomes" id="UP000001208">
    <property type="component" value="Chromosome"/>
</dbReference>
<dbReference type="OrthoDB" id="9780932at2"/>
<evidence type="ECO:0000313" key="3">
    <source>
        <dbReference type="Proteomes" id="UP000001208"/>
    </source>
</evidence>
<protein>
    <submittedName>
        <fullName evidence="2">Alpha/beta hydrolase fold</fullName>
    </submittedName>
</protein>
<dbReference type="SUPFAM" id="SSF53474">
    <property type="entry name" value="alpha/beta-Hydrolases"/>
    <property type="match status" value="1"/>
</dbReference>
<keyword evidence="2" id="KW-0378">Hydrolase</keyword>
<evidence type="ECO:0000259" key="1">
    <source>
        <dbReference type="Pfam" id="PF00561"/>
    </source>
</evidence>
<dbReference type="HOGENOM" id="CLU_020336_50_4_10"/>
<dbReference type="GO" id="GO:0016787">
    <property type="term" value="F:hydrolase activity"/>
    <property type="evidence" value="ECO:0007669"/>
    <property type="project" value="UniProtKB-KW"/>
</dbReference>
<dbReference type="RefSeq" id="WP_012499078.1">
    <property type="nucleotide sequence ID" value="NC_011026.1"/>
</dbReference>
<proteinExistence type="predicted"/>
<dbReference type="Gene3D" id="3.40.50.1820">
    <property type="entry name" value="alpha/beta hydrolase"/>
    <property type="match status" value="1"/>
</dbReference>
<dbReference type="AlphaFoldDB" id="B3QV40"/>
<dbReference type="EMBL" id="CP001100">
    <property type="protein sequence ID" value="ACF12994.1"/>
    <property type="molecule type" value="Genomic_DNA"/>
</dbReference>
<dbReference type="InterPro" id="IPR029058">
    <property type="entry name" value="AB_hydrolase_fold"/>
</dbReference>
<dbReference type="InterPro" id="IPR000073">
    <property type="entry name" value="AB_hydrolase_1"/>
</dbReference>
<gene>
    <name evidence="2" type="ordered locus">Ctha_0523</name>
</gene>
<dbReference type="InterPro" id="IPR000639">
    <property type="entry name" value="Epox_hydrolase-like"/>
</dbReference>
<organism evidence="2 3">
    <name type="scientific">Chloroherpeton thalassium (strain ATCC 35110 / GB-78)</name>
    <dbReference type="NCBI Taxonomy" id="517418"/>
    <lineage>
        <taxon>Bacteria</taxon>
        <taxon>Pseudomonadati</taxon>
        <taxon>Chlorobiota</taxon>
        <taxon>Chlorobiia</taxon>
        <taxon>Chlorobiales</taxon>
        <taxon>Chloroherpetonaceae</taxon>
        <taxon>Chloroherpeton</taxon>
    </lineage>
</organism>
<accession>B3QV40</accession>
<keyword evidence="3" id="KW-1185">Reference proteome</keyword>
<feature type="domain" description="AB hydrolase-1" evidence="1">
    <location>
        <begin position="16"/>
        <end position="244"/>
    </location>
</feature>
<dbReference type="STRING" id="517418.Ctha_0523"/>
<dbReference type="PANTHER" id="PTHR43798">
    <property type="entry name" value="MONOACYLGLYCEROL LIPASE"/>
    <property type="match status" value="1"/>
</dbReference>
<sequence>MLSYIEKNIKEKNEHAVLFWHAFPLSADMWEKQIDAVTAAGYPAIATNVYGVKGSQKKENWTFNHYVADVAQLLGKLHIEQVTLVGISMGGYQAFAMHKKFPGLLRSVVLCDTRAEADTDGARKNRFDFIDALAQNGSQEAVSRMIPNFFAKSTYRDKQALVDWTSKLIFSHEPEAIADQLRALASRDDSTDHLPKMNCPVTIIVGDKDKLAPPEIAKSMQSQIPNAKLEILADSGHLPNLEHPDVFNQVLLNHLAALDG</sequence>
<dbReference type="eggNOG" id="COG0596">
    <property type="taxonomic scope" value="Bacteria"/>
</dbReference>
<dbReference type="InterPro" id="IPR050266">
    <property type="entry name" value="AB_hydrolase_sf"/>
</dbReference>
<dbReference type="KEGG" id="cts:Ctha_0523"/>
<name>B3QV40_CHLT3</name>
<reference evidence="2 3" key="1">
    <citation type="submission" date="2008-06" db="EMBL/GenBank/DDBJ databases">
        <title>Complete sequence of Chloroherpeton thalassium ATCC 35110.</title>
        <authorList>
            <consortium name="US DOE Joint Genome Institute"/>
            <person name="Lucas S."/>
            <person name="Copeland A."/>
            <person name="Lapidus A."/>
            <person name="Glavina del Rio T."/>
            <person name="Dalin E."/>
            <person name="Tice H."/>
            <person name="Bruce D."/>
            <person name="Goodwin L."/>
            <person name="Pitluck S."/>
            <person name="Schmutz J."/>
            <person name="Larimer F."/>
            <person name="Land M."/>
            <person name="Hauser L."/>
            <person name="Kyrpides N."/>
            <person name="Mikhailova N."/>
            <person name="Liu Z."/>
            <person name="Li T."/>
            <person name="Zhao F."/>
            <person name="Overmann J."/>
            <person name="Bryant D.A."/>
            <person name="Richardson P."/>
        </authorList>
    </citation>
    <scope>NUCLEOTIDE SEQUENCE [LARGE SCALE GENOMIC DNA]</scope>
    <source>
        <strain evidence="3">ATCC 35110 / GB-78</strain>
    </source>
</reference>